<dbReference type="OrthoDB" id="5297222at2"/>
<keyword evidence="1" id="KW-0732">Signal</keyword>
<evidence type="ECO:0000313" key="3">
    <source>
        <dbReference type="EMBL" id="KAB8037823.1"/>
    </source>
</evidence>
<name>A0A6N6VRW7_9BACT</name>
<dbReference type="SMART" id="SM00867">
    <property type="entry name" value="YceI"/>
    <property type="match status" value="1"/>
</dbReference>
<feature type="signal peptide" evidence="1">
    <location>
        <begin position="1"/>
        <end position="24"/>
    </location>
</feature>
<sequence length="193" mass="21822">MNMLNVLKATVLSISIFSFISINADIIKETEYQLNKTESEIKFKIKNFGLLTVEGKFEEFSGSIKIANDFEKSQVNANVNISSINTENKSRDEHLRSKDFFETAKYPIMIFKSTNIKGNVENFKMEGDLTIKGITKKVTFDCNSSATNAKDDTSKQTEIFNAETSINRKDFSIENGATIGDEVKIYLKIKPEK</sequence>
<feature type="domain" description="Lipid/polyisoprenoid-binding YceI-like" evidence="2">
    <location>
        <begin position="31"/>
        <end position="192"/>
    </location>
</feature>
<evidence type="ECO:0000313" key="4">
    <source>
        <dbReference type="Proteomes" id="UP000437748"/>
    </source>
</evidence>
<evidence type="ECO:0000259" key="2">
    <source>
        <dbReference type="SMART" id="SM00867"/>
    </source>
</evidence>
<proteinExistence type="predicted"/>
<organism evidence="3 4">
    <name type="scientific">Silvanigrella paludirubra</name>
    <dbReference type="NCBI Taxonomy" id="2499159"/>
    <lineage>
        <taxon>Bacteria</taxon>
        <taxon>Pseudomonadati</taxon>
        <taxon>Bdellovibrionota</taxon>
        <taxon>Oligoflexia</taxon>
        <taxon>Silvanigrellales</taxon>
        <taxon>Silvanigrellaceae</taxon>
        <taxon>Silvanigrella</taxon>
    </lineage>
</organism>
<dbReference type="AlphaFoldDB" id="A0A6N6VRW7"/>
<dbReference type="SUPFAM" id="SSF101874">
    <property type="entry name" value="YceI-like"/>
    <property type="match status" value="1"/>
</dbReference>
<feature type="chain" id="PRO_5026670780" evidence="1">
    <location>
        <begin position="25"/>
        <end position="193"/>
    </location>
</feature>
<gene>
    <name evidence="3" type="ORF">GCL60_11655</name>
</gene>
<dbReference type="RefSeq" id="WP_153420900.1">
    <property type="nucleotide sequence ID" value="NZ_WFLM01000004.1"/>
</dbReference>
<evidence type="ECO:0000256" key="1">
    <source>
        <dbReference type="SAM" id="SignalP"/>
    </source>
</evidence>
<protein>
    <submittedName>
        <fullName evidence="3">Polyisoprenoid-binding protein</fullName>
    </submittedName>
</protein>
<comment type="caution">
    <text evidence="3">The sequence shown here is derived from an EMBL/GenBank/DDBJ whole genome shotgun (WGS) entry which is preliminary data.</text>
</comment>
<dbReference type="PANTHER" id="PTHR34406:SF1">
    <property type="entry name" value="PROTEIN YCEI"/>
    <property type="match status" value="1"/>
</dbReference>
<dbReference type="EMBL" id="WFLM01000004">
    <property type="protein sequence ID" value="KAB8037823.1"/>
    <property type="molecule type" value="Genomic_DNA"/>
</dbReference>
<reference evidence="3 4" key="1">
    <citation type="submission" date="2019-10" db="EMBL/GenBank/DDBJ databases">
        <title>New species of Slilvanegrellaceae.</title>
        <authorList>
            <person name="Pitt A."/>
            <person name="Hahn M.W."/>
        </authorList>
    </citation>
    <scope>NUCLEOTIDE SEQUENCE [LARGE SCALE GENOMIC DNA]</scope>
    <source>
        <strain evidence="3 4">SP-Ram-0.45-NSY-1</strain>
    </source>
</reference>
<accession>A0A6N6VRW7</accession>
<dbReference type="Pfam" id="PF04264">
    <property type="entry name" value="YceI"/>
    <property type="match status" value="1"/>
</dbReference>
<dbReference type="InterPro" id="IPR036761">
    <property type="entry name" value="TTHA0802/YceI-like_sf"/>
</dbReference>
<dbReference type="Proteomes" id="UP000437748">
    <property type="component" value="Unassembled WGS sequence"/>
</dbReference>
<dbReference type="InterPro" id="IPR007372">
    <property type="entry name" value="Lipid/polyisoprenoid-bd_YceI"/>
</dbReference>
<keyword evidence="4" id="KW-1185">Reference proteome</keyword>
<dbReference type="PANTHER" id="PTHR34406">
    <property type="entry name" value="PROTEIN YCEI"/>
    <property type="match status" value="1"/>
</dbReference>
<dbReference type="Gene3D" id="2.40.128.110">
    <property type="entry name" value="Lipid/polyisoprenoid-binding, YceI-like"/>
    <property type="match status" value="1"/>
</dbReference>